<accession>A0A7C1WP02</accession>
<dbReference type="Pfam" id="PF13783">
    <property type="entry name" value="DUF4177"/>
    <property type="match status" value="1"/>
</dbReference>
<dbReference type="EMBL" id="DSKA01000147">
    <property type="protein sequence ID" value="HEE18304.1"/>
    <property type="molecule type" value="Genomic_DNA"/>
</dbReference>
<name>A0A7C1WP02_UNCW3</name>
<dbReference type="EMBL" id="DSTU01000004">
    <property type="protein sequence ID" value="HFJ53495.1"/>
    <property type="molecule type" value="Genomic_DNA"/>
</dbReference>
<reference evidence="2" key="1">
    <citation type="journal article" date="2020" name="mSystems">
        <title>Genome- and Community-Level Interaction Insights into Carbon Utilization and Element Cycling Functions of Hydrothermarchaeota in Hydrothermal Sediment.</title>
        <authorList>
            <person name="Zhou Z."/>
            <person name="Liu Y."/>
            <person name="Xu W."/>
            <person name="Pan J."/>
            <person name="Luo Z.H."/>
            <person name="Li M."/>
        </authorList>
    </citation>
    <scope>NUCLEOTIDE SEQUENCE [LARGE SCALE GENOMIC DNA]</scope>
    <source>
        <strain evidence="2">SpSt-236</strain>
        <strain evidence="1">SpSt-265</strain>
        <strain evidence="3">SpSt-465</strain>
    </source>
</reference>
<comment type="caution">
    <text evidence="2">The sequence shown here is derived from an EMBL/GenBank/DDBJ whole genome shotgun (WGS) entry which is preliminary data.</text>
</comment>
<evidence type="ECO:0000313" key="3">
    <source>
        <dbReference type="EMBL" id="HFJ53495.1"/>
    </source>
</evidence>
<gene>
    <name evidence="2" type="ORF">ENP62_01985</name>
    <name evidence="1" type="ORF">ENP94_06590</name>
    <name evidence="3" type="ORF">ENS16_02240</name>
</gene>
<evidence type="ECO:0000313" key="1">
    <source>
        <dbReference type="EMBL" id="HEA87656.1"/>
    </source>
</evidence>
<dbReference type="InterPro" id="IPR025234">
    <property type="entry name" value="YjzH-like"/>
</dbReference>
<sequence length="81" mass="9222">MAKWEYKFLQIDIHMSPVLKMARWGVQVPGEKKARDTMEGVEAYVNDLGREGWELVATVSGSDHSGIITKAVLFFKRPLQE</sequence>
<evidence type="ECO:0000313" key="2">
    <source>
        <dbReference type="EMBL" id="HEE18304.1"/>
    </source>
</evidence>
<organism evidence="2">
    <name type="scientific">candidate division WOR-3 bacterium</name>
    <dbReference type="NCBI Taxonomy" id="2052148"/>
    <lineage>
        <taxon>Bacteria</taxon>
        <taxon>Bacteria division WOR-3</taxon>
    </lineage>
</organism>
<dbReference type="AlphaFoldDB" id="A0A7C1WP02"/>
<dbReference type="EMBL" id="DSLG01000008">
    <property type="protein sequence ID" value="HEA87656.1"/>
    <property type="molecule type" value="Genomic_DNA"/>
</dbReference>
<proteinExistence type="predicted"/>
<protein>
    <submittedName>
        <fullName evidence="2">DUF4177 domain-containing protein</fullName>
    </submittedName>
</protein>